<sequence>MLNLIDVSLSRLDALAENLASGTSHKAVANASAPAWATHQAEVENAPADDSDGAKGIDIDEARRVVANVLERVKDDPKAHLNPTAIEAFRFIKKSDPFEYECARTDMKRANGRVRISFLDDAVTGSTSGVGATEASTATQIVDLAIERCELWHDTDGKAYASLIREVDVISHREHWAIDSSGYRDWLSWLAHCELDAAPASEALKAALNALAGKAKFDGEEAAPARRVARTKTGYWIDLCDEQWRAILITPAGWRIMEQPEPRFIRSKAMRQLPLPIPGGNMDALWLLCNIPAEERHLVSAWMLECYRPDTPYPVLELIGEQGSAKSTTQSTLRAFIDPNKVMLRGRPKSVDDIYVAAGSNHMVSLENLSGISADLSDALCTISTGGGAASRQLYTNAEEAIIEAHNPVVLNGIGAVITRSDLLDRAIALCLPTITDNRLTEAEHEAALQSEASNIFGGILDLFSETLAKLPHVAIDQARRPRMADFALLGEAMHQARGKQAGTFVDSYLNHRRDAIARTIDSNPVATACLAFAEAGHRFNGTVKKLLEQLKDYAPPIERSDYWPKSPKGLADSLRRVAPALRLMGIQASVDSKPKRDGVHCEVSKASDRDLATSSNNRVASSPSSPSSLMQDRKGGREVVVL</sequence>
<organism evidence="2 3">
    <name type="scientific">Candidatus Propionivibrio aalborgensis</name>
    <dbReference type="NCBI Taxonomy" id="1860101"/>
    <lineage>
        <taxon>Bacteria</taxon>
        <taxon>Pseudomonadati</taxon>
        <taxon>Pseudomonadota</taxon>
        <taxon>Betaproteobacteria</taxon>
        <taxon>Rhodocyclales</taxon>
        <taxon>Rhodocyclaceae</taxon>
        <taxon>Propionivibrio</taxon>
    </lineage>
</organism>
<dbReference type="Proteomes" id="UP000199600">
    <property type="component" value="Unassembled WGS sequence"/>
</dbReference>
<keyword evidence="3" id="KW-1185">Reference proteome</keyword>
<evidence type="ECO:0000256" key="1">
    <source>
        <dbReference type="SAM" id="MobiDB-lite"/>
    </source>
</evidence>
<reference evidence="2 3" key="1">
    <citation type="submission" date="2016-06" db="EMBL/GenBank/DDBJ databases">
        <authorList>
            <person name="Kjaerup R.B."/>
            <person name="Dalgaard T.S."/>
            <person name="Juul-Madsen H.R."/>
        </authorList>
    </citation>
    <scope>NUCLEOTIDE SEQUENCE [LARGE SCALE GENOMIC DNA]</scope>
    <source>
        <strain evidence="2">2</strain>
    </source>
</reference>
<feature type="region of interest" description="Disordered" evidence="1">
    <location>
        <begin position="605"/>
        <end position="643"/>
    </location>
</feature>
<accession>A0A1A8XHC6</accession>
<evidence type="ECO:0000313" key="3">
    <source>
        <dbReference type="Proteomes" id="UP000199600"/>
    </source>
</evidence>
<dbReference type="EMBL" id="FLQY01000037">
    <property type="protein sequence ID" value="SBT04584.1"/>
    <property type="molecule type" value="Genomic_DNA"/>
</dbReference>
<evidence type="ECO:0000313" key="2">
    <source>
        <dbReference type="EMBL" id="SBT04584.1"/>
    </source>
</evidence>
<feature type="compositionally biased region" description="Basic and acidic residues" evidence="1">
    <location>
        <begin position="632"/>
        <end position="643"/>
    </location>
</feature>
<proteinExistence type="predicted"/>
<name>A0A1A8XHC6_9RHOO</name>
<dbReference type="AlphaFoldDB" id="A0A1A8XHC6"/>
<dbReference type="RefSeq" id="WP_186409854.1">
    <property type="nucleotide sequence ID" value="NZ_FLQY01000037.1"/>
</dbReference>
<evidence type="ECO:0008006" key="4">
    <source>
        <dbReference type="Google" id="ProtNLM"/>
    </source>
</evidence>
<gene>
    <name evidence="2" type="ORF">PROAA_1310005</name>
</gene>
<protein>
    <recommendedName>
        <fullName evidence="4">ATP-binding protein</fullName>
    </recommendedName>
</protein>